<dbReference type="InterPro" id="IPR019468">
    <property type="entry name" value="AdenyloSucc_lyase_C"/>
</dbReference>
<evidence type="ECO:0000256" key="5">
    <source>
        <dbReference type="ARBA" id="ARBA00017058"/>
    </source>
</evidence>
<proteinExistence type="inferred from homology"/>
<dbReference type="Gene3D" id="1.20.200.10">
    <property type="entry name" value="Fumarase/aspartase (Central domain)"/>
    <property type="match status" value="1"/>
</dbReference>
<dbReference type="Gene3D" id="1.10.40.30">
    <property type="entry name" value="Fumarase/aspartase (C-terminal domain)"/>
    <property type="match status" value="1"/>
</dbReference>
<keyword evidence="7 12" id="KW-0456">Lyase</keyword>
<accession>A0A1G7KZU3</accession>
<dbReference type="InterPro" id="IPR024083">
    <property type="entry name" value="Fumarase/histidase_N"/>
</dbReference>
<evidence type="ECO:0000256" key="2">
    <source>
        <dbReference type="ARBA" id="ARBA00004734"/>
    </source>
</evidence>
<dbReference type="STRING" id="1123285.SAMN05660235_01557"/>
<dbReference type="AlphaFoldDB" id="A0A1G7KZU3"/>
<dbReference type="GO" id="GO:0005829">
    <property type="term" value="C:cytosol"/>
    <property type="evidence" value="ECO:0007669"/>
    <property type="project" value="TreeGrafter"/>
</dbReference>
<dbReference type="InterPro" id="IPR022761">
    <property type="entry name" value="Fumarate_lyase_N"/>
</dbReference>
<dbReference type="Proteomes" id="UP000243333">
    <property type="component" value="Unassembled WGS sequence"/>
</dbReference>
<dbReference type="UniPathway" id="UPA00075">
    <property type="reaction ID" value="UER00336"/>
</dbReference>
<keyword evidence="6 12" id="KW-0658">Purine biosynthesis</keyword>
<evidence type="ECO:0000259" key="13">
    <source>
        <dbReference type="SMART" id="SM00998"/>
    </source>
</evidence>
<dbReference type="NCBIfam" id="TIGR00928">
    <property type="entry name" value="purB"/>
    <property type="match status" value="1"/>
</dbReference>
<dbReference type="InterPro" id="IPR020557">
    <property type="entry name" value="Fumarate_lyase_CS"/>
</dbReference>
<dbReference type="UniPathway" id="UPA00074">
    <property type="reaction ID" value="UER00132"/>
</dbReference>
<dbReference type="PROSITE" id="PS00163">
    <property type="entry name" value="FUMARATE_LYASES"/>
    <property type="match status" value="1"/>
</dbReference>
<dbReference type="GO" id="GO:0006189">
    <property type="term" value="P:'de novo' IMP biosynthetic process"/>
    <property type="evidence" value="ECO:0007669"/>
    <property type="project" value="UniProtKB-UniPathway"/>
</dbReference>
<dbReference type="OrthoDB" id="9768878at2"/>
<comment type="similarity">
    <text evidence="3 12">Belongs to the lyase 1 family. Adenylosuccinate lyase subfamily.</text>
</comment>
<dbReference type="PANTHER" id="PTHR43172">
    <property type="entry name" value="ADENYLOSUCCINATE LYASE"/>
    <property type="match status" value="1"/>
</dbReference>
<evidence type="ECO:0000256" key="1">
    <source>
        <dbReference type="ARBA" id="ARBA00004706"/>
    </source>
</evidence>
<evidence type="ECO:0000256" key="3">
    <source>
        <dbReference type="ARBA" id="ARBA00008273"/>
    </source>
</evidence>
<evidence type="ECO:0000256" key="8">
    <source>
        <dbReference type="ARBA" id="ARBA00024477"/>
    </source>
</evidence>
<dbReference type="InterPro" id="IPR008948">
    <property type="entry name" value="L-Aspartase-like"/>
</dbReference>
<dbReference type="PRINTS" id="PR00145">
    <property type="entry name" value="ARGSUCLYASE"/>
</dbReference>
<organism evidence="14 15">
    <name type="scientific">Sporolituus thermophilus DSM 23256</name>
    <dbReference type="NCBI Taxonomy" id="1123285"/>
    <lineage>
        <taxon>Bacteria</taxon>
        <taxon>Bacillati</taxon>
        <taxon>Bacillota</taxon>
        <taxon>Negativicutes</taxon>
        <taxon>Selenomonadales</taxon>
        <taxon>Sporomusaceae</taxon>
        <taxon>Sporolituus</taxon>
    </lineage>
</organism>
<gene>
    <name evidence="14" type="ORF">SAMN05660235_01557</name>
</gene>
<dbReference type="EC" id="4.3.2.2" evidence="4 11"/>
<dbReference type="RefSeq" id="WP_093689665.1">
    <property type="nucleotide sequence ID" value="NZ_FNBU01000010.1"/>
</dbReference>
<dbReference type="Pfam" id="PF10397">
    <property type="entry name" value="ADSL_C"/>
    <property type="match status" value="1"/>
</dbReference>
<feature type="domain" description="Adenylosuccinate lyase C-terminal" evidence="13">
    <location>
        <begin position="349"/>
        <end position="429"/>
    </location>
</feature>
<dbReference type="PRINTS" id="PR00149">
    <property type="entry name" value="FUMRATELYASE"/>
</dbReference>
<reference evidence="15" key="1">
    <citation type="submission" date="2016-10" db="EMBL/GenBank/DDBJ databases">
        <authorList>
            <person name="Varghese N."/>
            <person name="Submissions S."/>
        </authorList>
    </citation>
    <scope>NUCLEOTIDE SEQUENCE [LARGE SCALE GENOMIC DNA]</scope>
    <source>
        <strain evidence="15">DSM 23256</strain>
    </source>
</reference>
<dbReference type="FunFam" id="1.10.275.10:FF:000006">
    <property type="entry name" value="Adenylosuccinate lyase"/>
    <property type="match status" value="1"/>
</dbReference>
<comment type="catalytic activity">
    <reaction evidence="10">
        <text>N(6)-(1,2-dicarboxyethyl)-AMP = fumarate + AMP</text>
        <dbReference type="Rhea" id="RHEA:16853"/>
        <dbReference type="ChEBI" id="CHEBI:29806"/>
        <dbReference type="ChEBI" id="CHEBI:57567"/>
        <dbReference type="ChEBI" id="CHEBI:456215"/>
        <dbReference type="EC" id="4.3.2.2"/>
    </reaction>
    <physiologicalReaction direction="left-to-right" evidence="10">
        <dbReference type="Rhea" id="RHEA:16854"/>
    </physiologicalReaction>
</comment>
<evidence type="ECO:0000313" key="14">
    <source>
        <dbReference type="EMBL" id="SDF42733.1"/>
    </source>
</evidence>
<dbReference type="EMBL" id="FNBU01000010">
    <property type="protein sequence ID" value="SDF42733.1"/>
    <property type="molecule type" value="Genomic_DNA"/>
</dbReference>
<comment type="pathway">
    <text evidence="1 12">Purine metabolism; IMP biosynthesis via de novo pathway; 5-amino-1-(5-phospho-D-ribosyl)imidazole-4-carboxamide from 5-amino-1-(5-phospho-D-ribosyl)imidazole-4-carboxylate: step 2/2.</text>
</comment>
<sequence>MIKRYTFPEMGRIWTDENEFQTMLDIEIYACEAMAELGQIPAEAVPIIRERAKFSVERIREIEKETRHDILAFLQAVAENVGDEAKYIHMGLTSSDVKDTALGYMMKQAADIIIADLEKLREVLRRRAAEHKYTVMIGRTHGIHAEPVTLGLKFALWLDETERNIERVKRARAAVAVGKLSGAVGTYANIDPRVEAYVCEKMGLTPAKLATQVIQRDRHAEFLTTLAVVASSLDKFATEIRNLQRTDIREVEEYFHPGQKGSSAMPHKRNPITCERVSGLARLVRSNAMAALENVALWHERDISHSSVERVILPDSTILVDYMLRIFTDIVDKLLVYPEAMLANMNKTGGLIFSQRVLLALVNKGVAREEAYRWVQRNAMARWLEGQDFKTNIINDPDIKKYLSPEEIADCFDYRHHLRHVDTIMARFGL</sequence>
<dbReference type="GO" id="GO:0070626">
    <property type="term" value="F:(S)-2-(5-amino-1-(5-phospho-D-ribosyl)imidazole-4-carboxamido) succinate lyase (fumarate-forming) activity"/>
    <property type="evidence" value="ECO:0007669"/>
    <property type="project" value="TreeGrafter"/>
</dbReference>
<comment type="pathway">
    <text evidence="2 12">Purine metabolism; AMP biosynthesis via de novo pathway; AMP from IMP: step 2/2.</text>
</comment>
<evidence type="ECO:0000256" key="6">
    <source>
        <dbReference type="ARBA" id="ARBA00022755"/>
    </source>
</evidence>
<comment type="catalytic activity">
    <reaction evidence="8">
        <text>(2S)-2-[5-amino-1-(5-phospho-beta-D-ribosyl)imidazole-4-carboxamido]succinate = 5-amino-1-(5-phospho-beta-D-ribosyl)imidazole-4-carboxamide + fumarate</text>
        <dbReference type="Rhea" id="RHEA:23920"/>
        <dbReference type="ChEBI" id="CHEBI:29806"/>
        <dbReference type="ChEBI" id="CHEBI:58443"/>
        <dbReference type="ChEBI" id="CHEBI:58475"/>
        <dbReference type="EC" id="4.3.2.2"/>
    </reaction>
    <physiologicalReaction direction="left-to-right" evidence="8">
        <dbReference type="Rhea" id="RHEA:23921"/>
    </physiologicalReaction>
</comment>
<keyword evidence="15" id="KW-1185">Reference proteome</keyword>
<evidence type="ECO:0000256" key="12">
    <source>
        <dbReference type="RuleBase" id="RU361172"/>
    </source>
</evidence>
<dbReference type="FunFam" id="1.20.200.10:FF:000008">
    <property type="entry name" value="Adenylosuccinate lyase"/>
    <property type="match status" value="1"/>
</dbReference>
<evidence type="ECO:0000256" key="9">
    <source>
        <dbReference type="ARBA" id="ARBA00030717"/>
    </source>
</evidence>
<protein>
    <recommendedName>
        <fullName evidence="5 11">Adenylosuccinate lyase</fullName>
        <shortName evidence="12">ASL</shortName>
        <ecNumber evidence="4 11">4.3.2.2</ecNumber>
    </recommendedName>
    <alternativeName>
        <fullName evidence="9 12">Adenylosuccinase</fullName>
    </alternativeName>
</protein>
<dbReference type="InterPro" id="IPR004769">
    <property type="entry name" value="Pur_lyase"/>
</dbReference>
<dbReference type="Pfam" id="PF00206">
    <property type="entry name" value="Lyase_1"/>
    <property type="match status" value="1"/>
</dbReference>
<dbReference type="SUPFAM" id="SSF48557">
    <property type="entry name" value="L-aspartase-like"/>
    <property type="match status" value="1"/>
</dbReference>
<evidence type="ECO:0000256" key="10">
    <source>
        <dbReference type="ARBA" id="ARBA00049115"/>
    </source>
</evidence>
<evidence type="ECO:0000256" key="7">
    <source>
        <dbReference type="ARBA" id="ARBA00023239"/>
    </source>
</evidence>
<name>A0A1G7KZU3_9FIRM</name>
<dbReference type="FunFam" id="1.10.40.30:FF:000007">
    <property type="entry name" value="Adenylosuccinate lyase"/>
    <property type="match status" value="1"/>
</dbReference>
<dbReference type="SMART" id="SM00998">
    <property type="entry name" value="ADSL_C"/>
    <property type="match status" value="1"/>
</dbReference>
<dbReference type="PANTHER" id="PTHR43172:SF1">
    <property type="entry name" value="ADENYLOSUCCINATE LYASE"/>
    <property type="match status" value="1"/>
</dbReference>
<evidence type="ECO:0000256" key="4">
    <source>
        <dbReference type="ARBA" id="ARBA00012339"/>
    </source>
</evidence>
<dbReference type="GO" id="GO:0044208">
    <property type="term" value="P:'de novo' AMP biosynthetic process"/>
    <property type="evidence" value="ECO:0007669"/>
    <property type="project" value="UniProtKB-UniPathway"/>
</dbReference>
<evidence type="ECO:0000256" key="11">
    <source>
        <dbReference type="NCBIfam" id="TIGR00928"/>
    </source>
</evidence>
<dbReference type="GO" id="GO:0004018">
    <property type="term" value="F:N6-(1,2-dicarboxyethyl)AMP AMP-lyase (fumarate-forming) activity"/>
    <property type="evidence" value="ECO:0007669"/>
    <property type="project" value="UniProtKB-UniRule"/>
</dbReference>
<dbReference type="CDD" id="cd01360">
    <property type="entry name" value="Adenylsuccinate_lyase_1"/>
    <property type="match status" value="1"/>
</dbReference>
<dbReference type="Gene3D" id="1.10.275.10">
    <property type="entry name" value="Fumarase/aspartase (N-terminal domain)"/>
    <property type="match status" value="1"/>
</dbReference>
<evidence type="ECO:0000313" key="15">
    <source>
        <dbReference type="Proteomes" id="UP000243333"/>
    </source>
</evidence>
<dbReference type="InterPro" id="IPR000362">
    <property type="entry name" value="Fumarate_lyase_fam"/>
</dbReference>